<keyword evidence="7" id="KW-0004">4Fe-4S</keyword>
<dbReference type="GO" id="GO:0051539">
    <property type="term" value="F:4 iron, 4 sulfur cluster binding"/>
    <property type="evidence" value="ECO:0007669"/>
    <property type="project" value="UniProtKB-KW"/>
</dbReference>
<protein>
    <recommendedName>
        <fullName evidence="6">4-hydroxyphenylacetate decarboxylase small subunit</fullName>
        <ecNumber evidence="5">4.1.1.83</ecNumber>
    </recommendedName>
    <alternativeName>
        <fullName evidence="12">4-hydroxyphenylacetate decarboxylase gamma subunit</fullName>
    </alternativeName>
    <alternativeName>
        <fullName evidence="13">p-hydroxyphenylacetate decarboxylase small subunit</fullName>
    </alternativeName>
</protein>
<keyword evidence="10" id="KW-0411">Iron-sulfur</keyword>
<comment type="caution">
    <text evidence="16">The sequence shown here is derived from an EMBL/GenBank/DDBJ whole genome shotgun (WGS) entry which is preliminary data.</text>
</comment>
<dbReference type="NCBIfam" id="NF033716">
    <property type="entry name" value="glycyl_HPDL_Sma"/>
    <property type="match status" value="1"/>
</dbReference>
<accession>A0A140L3G2</accession>
<dbReference type="RefSeq" id="WP_068556466.1">
    <property type="nucleotide sequence ID" value="NZ_LOEE01000041.1"/>
</dbReference>
<evidence type="ECO:0000256" key="1">
    <source>
        <dbReference type="ARBA" id="ARBA00000127"/>
    </source>
</evidence>
<feature type="domain" description="4-hydroxyphenylacetate decarboxylase small gamma subunit C-terminal" evidence="14">
    <location>
        <begin position="45"/>
        <end position="84"/>
    </location>
</feature>
<evidence type="ECO:0000313" key="16">
    <source>
        <dbReference type="EMBL" id="KXG75087.1"/>
    </source>
</evidence>
<dbReference type="InterPro" id="IPR053727">
    <property type="entry name" value="HPA_decarboxylase_ss_sf"/>
</dbReference>
<evidence type="ECO:0000256" key="11">
    <source>
        <dbReference type="ARBA" id="ARBA00023239"/>
    </source>
</evidence>
<name>A0A140L3G2_9FIRM</name>
<dbReference type="Proteomes" id="UP000070456">
    <property type="component" value="Unassembled WGS sequence"/>
</dbReference>
<dbReference type="Gene3D" id="2.20.70.100">
    <property type="match status" value="2"/>
</dbReference>
<reference evidence="16 17" key="1">
    <citation type="submission" date="2015-12" db="EMBL/GenBank/DDBJ databases">
        <title>Draft genome sequence of the thermoanaerobe Thermotalea metallivorans, an isolate from the runoff channel of the Great Artesian Basin, Australia.</title>
        <authorList>
            <person name="Patel B.K."/>
        </authorList>
    </citation>
    <scope>NUCLEOTIDE SEQUENCE [LARGE SCALE GENOMIC DNA]</scope>
    <source>
        <strain evidence="16 17">B2-1</strain>
    </source>
</reference>
<dbReference type="STRING" id="520762.AN619_19130"/>
<dbReference type="InterPro" id="IPR040923">
    <property type="entry name" value="HpdC_C"/>
</dbReference>
<dbReference type="Pfam" id="PF18671">
    <property type="entry name" value="4HPAD_g_N"/>
    <property type="match status" value="1"/>
</dbReference>
<evidence type="ECO:0000259" key="14">
    <source>
        <dbReference type="Pfam" id="PF18524"/>
    </source>
</evidence>
<gene>
    <name evidence="16" type="primary">hpdC</name>
    <name evidence="16" type="ORF">AN619_19130</name>
</gene>
<evidence type="ECO:0000256" key="2">
    <source>
        <dbReference type="ARBA" id="ARBA00001088"/>
    </source>
</evidence>
<evidence type="ECO:0000256" key="8">
    <source>
        <dbReference type="ARBA" id="ARBA00022723"/>
    </source>
</evidence>
<evidence type="ECO:0000313" key="17">
    <source>
        <dbReference type="Proteomes" id="UP000070456"/>
    </source>
</evidence>
<dbReference type="Pfam" id="PF18524">
    <property type="entry name" value="HPIP_like"/>
    <property type="match status" value="1"/>
</dbReference>
<comment type="similarity">
    <text evidence="4">Belongs to the HPA decarboxylase small subunit family.</text>
</comment>
<evidence type="ECO:0000256" key="13">
    <source>
        <dbReference type="ARBA" id="ARBA00032959"/>
    </source>
</evidence>
<evidence type="ECO:0000256" key="3">
    <source>
        <dbReference type="ARBA" id="ARBA00001966"/>
    </source>
</evidence>
<evidence type="ECO:0000256" key="4">
    <source>
        <dbReference type="ARBA" id="ARBA00008904"/>
    </source>
</evidence>
<evidence type="ECO:0000256" key="7">
    <source>
        <dbReference type="ARBA" id="ARBA00022485"/>
    </source>
</evidence>
<evidence type="ECO:0000256" key="5">
    <source>
        <dbReference type="ARBA" id="ARBA00012283"/>
    </source>
</evidence>
<keyword evidence="9" id="KW-0408">Iron</keyword>
<proteinExistence type="inferred from homology"/>
<comment type="catalytic activity">
    <reaction evidence="1">
        <text>4-hydroxyphenylacetate + H(+) = 4-methylphenol + CO2</text>
        <dbReference type="Rhea" id="RHEA:22732"/>
        <dbReference type="ChEBI" id="CHEBI:15378"/>
        <dbReference type="ChEBI" id="CHEBI:16526"/>
        <dbReference type="ChEBI" id="CHEBI:17847"/>
        <dbReference type="ChEBI" id="CHEBI:48999"/>
        <dbReference type="EC" id="4.1.1.83"/>
    </reaction>
    <physiologicalReaction direction="left-to-right" evidence="1">
        <dbReference type="Rhea" id="RHEA:22733"/>
    </physiologicalReaction>
</comment>
<comment type="catalytic activity">
    <reaction evidence="2">
        <text>3,4-dihydroxyphenylacetate + H(+) = 4-methylcatechol + CO2</text>
        <dbReference type="Rhea" id="RHEA:62556"/>
        <dbReference type="ChEBI" id="CHEBI:15378"/>
        <dbReference type="ChEBI" id="CHEBI:16526"/>
        <dbReference type="ChEBI" id="CHEBI:17254"/>
        <dbReference type="ChEBI" id="CHEBI:17612"/>
        <dbReference type="EC" id="4.1.1.83"/>
    </reaction>
    <physiologicalReaction direction="left-to-right" evidence="2">
        <dbReference type="Rhea" id="RHEA:62557"/>
    </physiologicalReaction>
</comment>
<keyword evidence="8" id="KW-0479">Metal-binding</keyword>
<evidence type="ECO:0000256" key="12">
    <source>
        <dbReference type="ARBA" id="ARBA00029987"/>
    </source>
</evidence>
<dbReference type="GO" id="GO:0046872">
    <property type="term" value="F:metal ion binding"/>
    <property type="evidence" value="ECO:0007669"/>
    <property type="project" value="UniProtKB-KW"/>
</dbReference>
<dbReference type="EMBL" id="LOEE01000041">
    <property type="protein sequence ID" value="KXG75087.1"/>
    <property type="molecule type" value="Genomic_DNA"/>
</dbReference>
<dbReference type="EC" id="4.1.1.83" evidence="5"/>
<keyword evidence="17" id="KW-1185">Reference proteome</keyword>
<evidence type="ECO:0000256" key="10">
    <source>
        <dbReference type="ARBA" id="ARBA00023014"/>
    </source>
</evidence>
<sequence>MEKMNGKHDDCRNFAPVDAAKGICRKTNTMIFTDTDVCDAMEMMPKCKNCSNFQGVDKDNIGTCVGLKKHGWTYGELIAVTCEGYRQV</sequence>
<feature type="domain" description="4-hydroxyphenylacetate decarboxylase small gamma subunit N-terminal" evidence="15">
    <location>
        <begin position="7"/>
        <end position="36"/>
    </location>
</feature>
<dbReference type="AlphaFoldDB" id="A0A140L3G2"/>
<evidence type="ECO:0000259" key="15">
    <source>
        <dbReference type="Pfam" id="PF18671"/>
    </source>
</evidence>
<dbReference type="GO" id="GO:0043722">
    <property type="term" value="F:4-hydroxyphenylacetate decarboxylase activity"/>
    <property type="evidence" value="ECO:0007669"/>
    <property type="project" value="UniProtKB-EC"/>
</dbReference>
<organism evidence="16 17">
    <name type="scientific">Thermotalea metallivorans</name>
    <dbReference type="NCBI Taxonomy" id="520762"/>
    <lineage>
        <taxon>Bacteria</taxon>
        <taxon>Bacillati</taxon>
        <taxon>Bacillota</taxon>
        <taxon>Clostridia</taxon>
        <taxon>Peptostreptococcales</taxon>
        <taxon>Thermotaleaceae</taxon>
        <taxon>Thermotalea</taxon>
    </lineage>
</organism>
<evidence type="ECO:0000256" key="6">
    <source>
        <dbReference type="ARBA" id="ARBA00013463"/>
    </source>
</evidence>
<dbReference type="OrthoDB" id="3186521at2"/>
<evidence type="ECO:0000256" key="9">
    <source>
        <dbReference type="ARBA" id="ARBA00023004"/>
    </source>
</evidence>
<comment type="cofactor">
    <cofactor evidence="3">
        <name>[4Fe-4S] cluster</name>
        <dbReference type="ChEBI" id="CHEBI:49883"/>
    </cofactor>
</comment>
<keyword evidence="11 16" id="KW-0456">Lyase</keyword>
<dbReference type="InterPro" id="IPR041125">
    <property type="entry name" value="4HPAD_g_N"/>
</dbReference>